<dbReference type="RefSeq" id="WP_135832338.1">
    <property type="nucleotide sequence ID" value="NZ_BMCK01000004.1"/>
</dbReference>
<sequence>MSVTLRRPAVWVSVVATSLVVGTLTVLAAGQVAPGPALAATPTPPEPGTLTRFVSWGTAVDALGDHHAGFYTADLDGTDVAPLVRQRALTSAESAADAPLPDIQRAQVSPDGLHVVAWVDDPTGLVVPGGTPRAEHGHAAPFSQALVLLDAEGHFVRVLQQNEEWEASGLFDVFQGVSWVDADRVAITVRRKVLVGTEAETTRTFVRTVAIADGSVVGQFGIDDGTVAGGHVQGVWAGGGTVVAGGPSNRSLVLFRPGEGAVGLPAPPLTPPMDFFDGYSDVAVSPDGLHVAASYHGGWEVGTKLRIFDRVAGGVWQARAVDLPIRLESGWITWLPYRQYEEAELLVDGRRDSQTLSLGTAVRVAPGVATEERVARQYPWMDYGSDSWQAVVVPSLGAGASDVALELPERTATAGTPWVGTYTLTGRGPDTARGVQLSLEIDGAPAEGASVEGEPCPGGVCHIASLAPGQTVTLTLRQSFEASGVHSLVARTTSTTLDWNPGNNLRTNKIRVVMPRTTPSVGRLVHQTRAGGPVVVSDPDGGRPVVVGQPRHADEVLEITDVHPGAGIVLWSRHRTSGGDLEHLVSRVTGEQLHAVTTGFPLDAAVSPDGRTLFTVEATDQDRVFRLAERRLDRPAAPPTTRLTWRGSLAKGLKVSPDGTRLAWVQQPIGEYSYGGAVMDLDFRGEAELLVTGSFGAVRPNTTVAWAPDSATVALSVGTEGPYSPDGAVVAFSVDDVGSPRALAPMDEDRWLGDWSPDGKSLLLHDLSTSLSVDLATGRATPTGLGPAWWSGLPVGPVSPSPSPTVSPTVSPSPTPSPTASPTPTTGPSPTSSTSPTGSPTASPAPAPDRTAPKLDVLLPKCGSRKGKKCRDHLRSPAAWATVNGVASDSDSGVAGVSLRAVQKRGKHWYAFNGRGWSRQKTRAAAESRAKALPATLKGTRWAVKLKGLRAGTLVLNAVAHDRSGNRATKVLTRTLS</sequence>
<feature type="compositionally biased region" description="Basic residues" evidence="1">
    <location>
        <begin position="863"/>
        <end position="872"/>
    </location>
</feature>
<protein>
    <recommendedName>
        <fullName evidence="2">DUF11 domain-containing protein</fullName>
    </recommendedName>
</protein>
<feature type="compositionally biased region" description="Pro residues" evidence="1">
    <location>
        <begin position="798"/>
        <end position="827"/>
    </location>
</feature>
<dbReference type="Proteomes" id="UP000297025">
    <property type="component" value="Chromosome"/>
</dbReference>
<reference evidence="4" key="4">
    <citation type="submission" date="2019-03" db="EMBL/GenBank/DDBJ databases">
        <authorList>
            <person name="Huang Y."/>
        </authorList>
    </citation>
    <scope>NUCLEOTIDE SEQUENCE</scope>
    <source>
        <strain evidence="4">JCM 16608</strain>
    </source>
</reference>
<evidence type="ECO:0000313" key="5">
    <source>
        <dbReference type="Proteomes" id="UP000297025"/>
    </source>
</evidence>
<dbReference type="Gene3D" id="2.60.40.10">
    <property type="entry name" value="Immunoglobulins"/>
    <property type="match status" value="1"/>
</dbReference>
<dbReference type="InterPro" id="IPR001434">
    <property type="entry name" value="OmcB-like_DUF11"/>
</dbReference>
<dbReference type="InterPro" id="IPR011042">
    <property type="entry name" value="6-blade_b-propeller_TolB-like"/>
</dbReference>
<evidence type="ECO:0000256" key="1">
    <source>
        <dbReference type="SAM" id="MobiDB-lite"/>
    </source>
</evidence>
<gene>
    <name evidence="4" type="ORF">E2C04_09010</name>
    <name evidence="3" type="ORF">GCM10007231_26270</name>
</gene>
<reference evidence="4 5" key="1">
    <citation type="journal article" date="2008" name="Int. J. Syst. Evol. Microbiol.">
        <title>Nocardioides daphniae sp. nov., isolated from Daphnia cucullata (Crustacea: Cladocera).</title>
        <authorList>
            <person name="Toth E.M."/>
            <person name="Keki Z."/>
            <person name="Homonnay Z.G."/>
            <person name="Borsodi A.K."/>
            <person name="Marialigeti K."/>
            <person name="Schumann P."/>
        </authorList>
    </citation>
    <scope>NUCLEOTIDE SEQUENCE [LARGE SCALE GENOMIC DNA]</scope>
    <source>
        <strain evidence="4 5">JCM 16608</strain>
    </source>
</reference>
<organism evidence="4 5">
    <name type="scientific">Nocardioides daphniae</name>
    <dbReference type="NCBI Taxonomy" id="402297"/>
    <lineage>
        <taxon>Bacteria</taxon>
        <taxon>Bacillati</taxon>
        <taxon>Actinomycetota</taxon>
        <taxon>Actinomycetes</taxon>
        <taxon>Propionibacteriales</taxon>
        <taxon>Nocardioidaceae</taxon>
        <taxon>Nocardioides</taxon>
    </lineage>
</organism>
<reference evidence="3" key="2">
    <citation type="journal article" date="2014" name="Int. J. Syst. Evol. Microbiol.">
        <title>Complete genome of a new Firmicutes species belonging to the dominant human colonic microbiota ('Ruminococcus bicirculans') reveals two chromosomes and a selective capacity to utilize plant glucans.</title>
        <authorList>
            <consortium name="NISC Comparative Sequencing Program"/>
            <person name="Wegmann U."/>
            <person name="Louis P."/>
            <person name="Goesmann A."/>
            <person name="Henrissat B."/>
            <person name="Duncan S.H."/>
            <person name="Flint H.J."/>
        </authorList>
    </citation>
    <scope>NUCLEOTIDE SEQUENCE</scope>
    <source>
        <strain evidence="3">CCM 7403</strain>
    </source>
</reference>
<feature type="domain" description="DUF11" evidence="2">
    <location>
        <begin position="410"/>
        <end position="507"/>
    </location>
</feature>
<feature type="compositionally biased region" description="Low complexity" evidence="1">
    <location>
        <begin position="828"/>
        <end position="844"/>
    </location>
</feature>
<dbReference type="AlphaFoldDB" id="A0A4P7UAY5"/>
<evidence type="ECO:0000313" key="6">
    <source>
        <dbReference type="Proteomes" id="UP000630594"/>
    </source>
</evidence>
<dbReference type="Proteomes" id="UP000630594">
    <property type="component" value="Unassembled WGS sequence"/>
</dbReference>
<dbReference type="GO" id="GO:0005975">
    <property type="term" value="P:carbohydrate metabolic process"/>
    <property type="evidence" value="ECO:0007669"/>
    <property type="project" value="UniProtKB-ARBA"/>
</dbReference>
<reference evidence="3" key="5">
    <citation type="submission" date="2024-05" db="EMBL/GenBank/DDBJ databases">
        <authorList>
            <person name="Sun Q."/>
            <person name="Sedlacek I."/>
        </authorList>
    </citation>
    <scope>NUCLEOTIDE SEQUENCE</scope>
    <source>
        <strain evidence="3">CCM 7403</strain>
    </source>
</reference>
<dbReference type="EMBL" id="CP038462">
    <property type="protein sequence ID" value="QCC77292.1"/>
    <property type="molecule type" value="Genomic_DNA"/>
</dbReference>
<evidence type="ECO:0000259" key="2">
    <source>
        <dbReference type="Pfam" id="PF01345"/>
    </source>
</evidence>
<dbReference type="Pfam" id="PF01345">
    <property type="entry name" value="DUF11"/>
    <property type="match status" value="1"/>
</dbReference>
<proteinExistence type="predicted"/>
<dbReference type="SUPFAM" id="SSF82171">
    <property type="entry name" value="DPP6 N-terminal domain-like"/>
    <property type="match status" value="2"/>
</dbReference>
<dbReference type="InterPro" id="IPR013783">
    <property type="entry name" value="Ig-like_fold"/>
</dbReference>
<evidence type="ECO:0000313" key="4">
    <source>
        <dbReference type="EMBL" id="QCC77292.1"/>
    </source>
</evidence>
<dbReference type="EMBL" id="BMCK01000004">
    <property type="protein sequence ID" value="GGD25665.1"/>
    <property type="molecule type" value="Genomic_DNA"/>
</dbReference>
<dbReference type="Gene3D" id="2.120.10.30">
    <property type="entry name" value="TolB, C-terminal domain"/>
    <property type="match status" value="1"/>
</dbReference>
<name>A0A4P7UAY5_9ACTN</name>
<keyword evidence="6" id="KW-1185">Reference proteome</keyword>
<evidence type="ECO:0000313" key="3">
    <source>
        <dbReference type="EMBL" id="GGD25665.1"/>
    </source>
</evidence>
<dbReference type="OrthoDB" id="3775546at2"/>
<dbReference type="KEGG" id="ndp:E2C04_09010"/>
<feature type="region of interest" description="Disordered" evidence="1">
    <location>
        <begin position="798"/>
        <end position="872"/>
    </location>
</feature>
<reference evidence="6" key="3">
    <citation type="journal article" date="2019" name="Int. J. Syst. Evol. Microbiol.">
        <title>The Global Catalogue of Microorganisms (GCM) 10K type strain sequencing project: providing services to taxonomists for standard genome sequencing and annotation.</title>
        <authorList>
            <consortium name="The Broad Institute Genomics Platform"/>
            <consortium name="The Broad Institute Genome Sequencing Center for Infectious Disease"/>
            <person name="Wu L."/>
            <person name="Ma J."/>
        </authorList>
    </citation>
    <scope>NUCLEOTIDE SEQUENCE [LARGE SCALE GENOMIC DNA]</scope>
    <source>
        <strain evidence="6">CCM 7403</strain>
    </source>
</reference>
<accession>A0A4P7UAY5</accession>